<comment type="subcellular location">
    <subcellularLocation>
        <location evidence="1">Cell membrane</location>
        <topology evidence="1">Multi-pass membrane protein</topology>
    </subcellularLocation>
</comment>
<dbReference type="InterPro" id="IPR005829">
    <property type="entry name" value="Sugar_transporter_CS"/>
</dbReference>
<dbReference type="PROSITE" id="PS00216">
    <property type="entry name" value="SUGAR_TRANSPORT_1"/>
    <property type="match status" value="1"/>
</dbReference>
<proteinExistence type="inferred from homology"/>
<dbReference type="InterPro" id="IPR036259">
    <property type="entry name" value="MFS_trans_sf"/>
</dbReference>
<evidence type="ECO:0000256" key="5">
    <source>
        <dbReference type="ARBA" id="ARBA00022692"/>
    </source>
</evidence>
<feature type="transmembrane region" description="Helical" evidence="10">
    <location>
        <begin position="298"/>
        <end position="319"/>
    </location>
</feature>
<dbReference type="Pfam" id="PF07690">
    <property type="entry name" value="MFS_1"/>
    <property type="match status" value="1"/>
</dbReference>
<dbReference type="InterPro" id="IPR011701">
    <property type="entry name" value="MFS"/>
</dbReference>
<gene>
    <name evidence="12" type="ORF">GCM10023082_09920</name>
</gene>
<dbReference type="PANTHER" id="PTHR43528:SF1">
    <property type="entry name" value="ALPHA-KETOGLUTARATE PERMEASE"/>
    <property type="match status" value="1"/>
</dbReference>
<dbReference type="EMBL" id="BAABEP010000003">
    <property type="protein sequence ID" value="GAA3714143.1"/>
    <property type="molecule type" value="Genomic_DNA"/>
</dbReference>
<keyword evidence="3" id="KW-0813">Transport</keyword>
<keyword evidence="4" id="KW-1003">Cell membrane</keyword>
<keyword evidence="8 10" id="KW-0472">Membrane</keyword>
<keyword evidence="6" id="KW-0769">Symport</keyword>
<evidence type="ECO:0000256" key="3">
    <source>
        <dbReference type="ARBA" id="ARBA00022448"/>
    </source>
</evidence>
<feature type="transmembrane region" description="Helical" evidence="10">
    <location>
        <begin position="326"/>
        <end position="344"/>
    </location>
</feature>
<feature type="transmembrane region" description="Helical" evidence="10">
    <location>
        <begin position="35"/>
        <end position="53"/>
    </location>
</feature>
<dbReference type="InterPro" id="IPR051084">
    <property type="entry name" value="H+-coupled_symporters"/>
</dbReference>
<dbReference type="Gene3D" id="1.20.1250.20">
    <property type="entry name" value="MFS general substrate transporter like domains"/>
    <property type="match status" value="2"/>
</dbReference>
<keyword evidence="13" id="KW-1185">Reference proteome</keyword>
<evidence type="ECO:0000256" key="8">
    <source>
        <dbReference type="ARBA" id="ARBA00023136"/>
    </source>
</evidence>
<keyword evidence="5 10" id="KW-0812">Transmembrane</keyword>
<organism evidence="12 13">
    <name type="scientific">Streptomyces tremellae</name>
    <dbReference type="NCBI Taxonomy" id="1124239"/>
    <lineage>
        <taxon>Bacteria</taxon>
        <taxon>Bacillati</taxon>
        <taxon>Actinomycetota</taxon>
        <taxon>Actinomycetes</taxon>
        <taxon>Kitasatosporales</taxon>
        <taxon>Streptomycetaceae</taxon>
        <taxon>Streptomyces</taxon>
    </lineage>
</organism>
<feature type="domain" description="Major facilitator superfamily (MFS) profile" evidence="11">
    <location>
        <begin position="35"/>
        <end position="441"/>
    </location>
</feature>
<reference evidence="13" key="1">
    <citation type="journal article" date="2019" name="Int. J. Syst. Evol. Microbiol.">
        <title>The Global Catalogue of Microorganisms (GCM) 10K type strain sequencing project: providing services to taxonomists for standard genome sequencing and annotation.</title>
        <authorList>
            <consortium name="The Broad Institute Genomics Platform"/>
            <consortium name="The Broad Institute Genome Sequencing Center for Infectious Disease"/>
            <person name="Wu L."/>
            <person name="Ma J."/>
        </authorList>
    </citation>
    <scope>NUCLEOTIDE SEQUENCE [LARGE SCALE GENOMIC DNA]</scope>
    <source>
        <strain evidence="13">JCM 30846</strain>
    </source>
</reference>
<sequence>MTQHATPPGTPPASAKHTPVPGPGDREAAARRRRALWAGAVGNTVEWVDWAVYSTFSSVFAGTFFPSHAPEAALLSTLAVFAVGFLMRPVGGAILGAYGDRHGRKKAMTLTISMMAGAALVIAVCPGYSTIGVGAPVILVLARLVQGFSAGGEFGTSSAFLIESAAPGRRALAGSWQQVSVGAGTLIASLMGTILTSSLDDHALDTWGWRIAFAVAGLLGLVGLWLRTHVEETESFQRLERAEGARANPLRAMLVQHPRAALRVVGVTVAGTLIYYLWVSYMPSYVHVTTGMPLNKALLANTLSLAVFIVLLPFGGMLSDRIGRKATMTAFAGGFLVLAWPLFHVLDNNFWTLLGVELVGVVLLVGYSANCAVIMAEQFPPEVRTTGIALPYALAVAVFGGTAPYLTTWMSSNGHRDLVWLYLAAAALVGVIVYATMPETKNKEIA</sequence>
<evidence type="ECO:0000256" key="6">
    <source>
        <dbReference type="ARBA" id="ARBA00022847"/>
    </source>
</evidence>
<dbReference type="PROSITE" id="PS50850">
    <property type="entry name" value="MFS"/>
    <property type="match status" value="1"/>
</dbReference>
<feature type="transmembrane region" description="Helical" evidence="10">
    <location>
        <begin position="419"/>
        <end position="437"/>
    </location>
</feature>
<evidence type="ECO:0000256" key="7">
    <source>
        <dbReference type="ARBA" id="ARBA00022989"/>
    </source>
</evidence>
<evidence type="ECO:0000313" key="13">
    <source>
        <dbReference type="Proteomes" id="UP001499884"/>
    </source>
</evidence>
<feature type="transmembrane region" description="Helical" evidence="10">
    <location>
        <begin position="73"/>
        <end position="98"/>
    </location>
</feature>
<dbReference type="RefSeq" id="WP_345641610.1">
    <property type="nucleotide sequence ID" value="NZ_BAABEP010000003.1"/>
</dbReference>
<keyword evidence="7 10" id="KW-1133">Transmembrane helix</keyword>
<dbReference type="SUPFAM" id="SSF103473">
    <property type="entry name" value="MFS general substrate transporter"/>
    <property type="match status" value="1"/>
</dbReference>
<feature type="transmembrane region" description="Helical" evidence="10">
    <location>
        <begin position="207"/>
        <end position="226"/>
    </location>
</feature>
<feature type="transmembrane region" description="Helical" evidence="10">
    <location>
        <begin position="388"/>
        <end position="407"/>
    </location>
</feature>
<evidence type="ECO:0000256" key="2">
    <source>
        <dbReference type="ARBA" id="ARBA00008240"/>
    </source>
</evidence>
<dbReference type="InterPro" id="IPR020846">
    <property type="entry name" value="MFS_dom"/>
</dbReference>
<evidence type="ECO:0000313" key="12">
    <source>
        <dbReference type="EMBL" id="GAA3714143.1"/>
    </source>
</evidence>
<feature type="transmembrane region" description="Helical" evidence="10">
    <location>
        <begin position="260"/>
        <end position="278"/>
    </location>
</feature>
<feature type="transmembrane region" description="Helical" evidence="10">
    <location>
        <begin position="110"/>
        <end position="131"/>
    </location>
</feature>
<evidence type="ECO:0000256" key="10">
    <source>
        <dbReference type="SAM" id="Phobius"/>
    </source>
</evidence>
<comment type="caution">
    <text evidence="12">The sequence shown here is derived from an EMBL/GenBank/DDBJ whole genome shotgun (WGS) entry which is preliminary data.</text>
</comment>
<protein>
    <submittedName>
        <fullName evidence="12">MFS transporter</fullName>
    </submittedName>
</protein>
<dbReference type="Proteomes" id="UP001499884">
    <property type="component" value="Unassembled WGS sequence"/>
</dbReference>
<dbReference type="PROSITE" id="PS00217">
    <property type="entry name" value="SUGAR_TRANSPORT_2"/>
    <property type="match status" value="1"/>
</dbReference>
<accession>A0ABP7E9U3</accession>
<evidence type="ECO:0000259" key="11">
    <source>
        <dbReference type="PROSITE" id="PS50850"/>
    </source>
</evidence>
<evidence type="ECO:0000256" key="9">
    <source>
        <dbReference type="SAM" id="MobiDB-lite"/>
    </source>
</evidence>
<comment type="similarity">
    <text evidence="2">Belongs to the major facilitator superfamily. Metabolite:H+ Symporter (MHS) family (TC 2.A.1.6) family.</text>
</comment>
<evidence type="ECO:0000256" key="1">
    <source>
        <dbReference type="ARBA" id="ARBA00004651"/>
    </source>
</evidence>
<evidence type="ECO:0000256" key="4">
    <source>
        <dbReference type="ARBA" id="ARBA00022475"/>
    </source>
</evidence>
<feature type="transmembrane region" description="Helical" evidence="10">
    <location>
        <begin position="350"/>
        <end position="376"/>
    </location>
</feature>
<feature type="region of interest" description="Disordered" evidence="9">
    <location>
        <begin position="1"/>
        <end position="29"/>
    </location>
</feature>
<name>A0ABP7E9U3_9ACTN</name>
<dbReference type="PANTHER" id="PTHR43528">
    <property type="entry name" value="ALPHA-KETOGLUTARATE PERMEASE"/>
    <property type="match status" value="1"/>
</dbReference>